<evidence type="ECO:0000313" key="5">
    <source>
        <dbReference type="Proteomes" id="UP000646548"/>
    </source>
</evidence>
<dbReference type="GO" id="GO:0042744">
    <property type="term" value="P:hydrogen peroxide catabolic process"/>
    <property type="evidence" value="ECO:0007669"/>
    <property type="project" value="TreeGrafter"/>
</dbReference>
<dbReference type="Proteomes" id="UP000646548">
    <property type="component" value="Unassembled WGS sequence"/>
</dbReference>
<dbReference type="GO" id="GO:0031721">
    <property type="term" value="F:hemoglobin alpha binding"/>
    <property type="evidence" value="ECO:0007669"/>
    <property type="project" value="TreeGrafter"/>
</dbReference>
<comment type="caution">
    <text evidence="4">The sequence shown here is derived from an EMBL/GenBank/DDBJ whole genome shotgun (WGS) entry which is preliminary data.</text>
</comment>
<dbReference type="GO" id="GO:0031720">
    <property type="term" value="F:haptoglobin binding"/>
    <property type="evidence" value="ECO:0007669"/>
    <property type="project" value="TreeGrafter"/>
</dbReference>
<dbReference type="InterPro" id="IPR009050">
    <property type="entry name" value="Globin-like_sf"/>
</dbReference>
<dbReference type="InterPro" id="IPR050056">
    <property type="entry name" value="Hemoglobin_oxygen_transport"/>
</dbReference>
<gene>
    <name evidence="4" type="ORF">FQA47_006962</name>
</gene>
<dbReference type="PANTHER" id="PTHR11442">
    <property type="entry name" value="HEMOGLOBIN FAMILY MEMBER"/>
    <property type="match status" value="1"/>
</dbReference>
<accession>A0A834CEL0</accession>
<dbReference type="GO" id="GO:0019825">
    <property type="term" value="F:oxygen binding"/>
    <property type="evidence" value="ECO:0007669"/>
    <property type="project" value="InterPro"/>
</dbReference>
<dbReference type="EMBL" id="WKFB01000298">
    <property type="protein sequence ID" value="KAF6727819.1"/>
    <property type="molecule type" value="Genomic_DNA"/>
</dbReference>
<name>A0A834CEL0_ORYME</name>
<dbReference type="GO" id="GO:0005344">
    <property type="term" value="F:oxygen carrier activity"/>
    <property type="evidence" value="ECO:0007669"/>
    <property type="project" value="TreeGrafter"/>
</dbReference>
<evidence type="ECO:0000256" key="3">
    <source>
        <dbReference type="ARBA" id="ARBA00023004"/>
    </source>
</evidence>
<proteinExistence type="predicted"/>
<reference evidence="4" key="1">
    <citation type="journal article" name="BMC Genomics">
        <title>Long-read sequencing and de novo genome assembly of marine medaka (Oryzias melastigma).</title>
        <authorList>
            <person name="Liang P."/>
            <person name="Saqib H.S.A."/>
            <person name="Ni X."/>
            <person name="Shen Y."/>
        </authorList>
    </citation>
    <scope>NUCLEOTIDE SEQUENCE</scope>
    <source>
        <strain evidence="4">Bigg-433</strain>
    </source>
</reference>
<dbReference type="InterPro" id="IPR012292">
    <property type="entry name" value="Globin/Proto"/>
</dbReference>
<protein>
    <submittedName>
        <fullName evidence="4">Hemoglobin subunit beta</fullName>
    </submittedName>
</protein>
<evidence type="ECO:0000313" key="4">
    <source>
        <dbReference type="EMBL" id="KAF6727819.1"/>
    </source>
</evidence>
<keyword evidence="2" id="KW-0479">Metal-binding</keyword>
<dbReference type="PANTHER" id="PTHR11442:SF42">
    <property type="entry name" value="HEMOGLOBIN SUBUNIT BETA"/>
    <property type="match status" value="1"/>
</dbReference>
<dbReference type="SUPFAM" id="SSF46458">
    <property type="entry name" value="Globin-like"/>
    <property type="match status" value="1"/>
</dbReference>
<dbReference type="GO" id="GO:0031838">
    <property type="term" value="C:haptoglobin-hemoglobin complex"/>
    <property type="evidence" value="ECO:0007669"/>
    <property type="project" value="TreeGrafter"/>
</dbReference>
<dbReference type="GO" id="GO:0072562">
    <property type="term" value="C:blood microparticle"/>
    <property type="evidence" value="ECO:0007669"/>
    <property type="project" value="TreeGrafter"/>
</dbReference>
<evidence type="ECO:0000256" key="1">
    <source>
        <dbReference type="ARBA" id="ARBA00022617"/>
    </source>
</evidence>
<dbReference type="AlphaFoldDB" id="A0A834CEL0"/>
<dbReference type="GO" id="GO:0046872">
    <property type="term" value="F:metal ion binding"/>
    <property type="evidence" value="ECO:0007669"/>
    <property type="project" value="UniProtKB-KW"/>
</dbReference>
<dbReference type="GO" id="GO:0043177">
    <property type="term" value="F:organic acid binding"/>
    <property type="evidence" value="ECO:0007669"/>
    <property type="project" value="TreeGrafter"/>
</dbReference>
<dbReference type="Gene3D" id="1.10.490.10">
    <property type="entry name" value="Globins"/>
    <property type="match status" value="1"/>
</dbReference>
<keyword evidence="3" id="KW-0408">Iron</keyword>
<dbReference type="GO" id="GO:0005833">
    <property type="term" value="C:hemoglobin complex"/>
    <property type="evidence" value="ECO:0007669"/>
    <property type="project" value="TreeGrafter"/>
</dbReference>
<dbReference type="GO" id="GO:0020037">
    <property type="term" value="F:heme binding"/>
    <property type="evidence" value="ECO:0007669"/>
    <property type="project" value="InterPro"/>
</dbReference>
<organism evidence="4 5">
    <name type="scientific">Oryzias melastigma</name>
    <name type="common">Marine medaka</name>
    <dbReference type="NCBI Taxonomy" id="30732"/>
    <lineage>
        <taxon>Eukaryota</taxon>
        <taxon>Metazoa</taxon>
        <taxon>Chordata</taxon>
        <taxon>Craniata</taxon>
        <taxon>Vertebrata</taxon>
        <taxon>Euteleostomi</taxon>
        <taxon>Actinopterygii</taxon>
        <taxon>Neopterygii</taxon>
        <taxon>Teleostei</taxon>
        <taxon>Neoteleostei</taxon>
        <taxon>Acanthomorphata</taxon>
        <taxon>Ovalentaria</taxon>
        <taxon>Atherinomorphae</taxon>
        <taxon>Beloniformes</taxon>
        <taxon>Adrianichthyidae</taxon>
        <taxon>Oryziinae</taxon>
        <taxon>Oryzias</taxon>
    </lineage>
</organism>
<dbReference type="GO" id="GO:0004601">
    <property type="term" value="F:peroxidase activity"/>
    <property type="evidence" value="ECO:0007669"/>
    <property type="project" value="TreeGrafter"/>
</dbReference>
<keyword evidence="1" id="KW-0349">Heme</keyword>
<sequence>MTSLSAKDKAAVKAFWAKASLKAGEVGADALGRILIVHPWRYFGTFGDIFTNVLNYPKVADHGKLLADSVTITIACKFKKALTPQVQANLRGSCLLWWRPKTEKLQFHLALSSPPNGNAQLSSDKRESHHILATEVTRNNLSQNVGIN</sequence>
<evidence type="ECO:0000256" key="2">
    <source>
        <dbReference type="ARBA" id="ARBA00022723"/>
    </source>
</evidence>